<dbReference type="GO" id="GO:0039654">
    <property type="term" value="P:fusion of virus membrane with host endosome membrane"/>
    <property type="evidence" value="ECO:0007669"/>
    <property type="project" value="InterPro"/>
</dbReference>
<keyword evidence="5" id="KW-0946">Virion</keyword>
<dbReference type="Gene3D" id="2.60.40.3130">
    <property type="match status" value="1"/>
</dbReference>
<keyword evidence="9" id="KW-0843">Virulence</keyword>
<evidence type="ECO:0000256" key="10">
    <source>
        <dbReference type="ARBA" id="ARBA00023054"/>
    </source>
</evidence>
<dbReference type="Pfam" id="PF19214">
    <property type="entry name" value="CoV_S2_C"/>
    <property type="match status" value="1"/>
</dbReference>
<keyword evidence="12" id="KW-0325">Glycoprotein</keyword>
<evidence type="ECO:0000256" key="1">
    <source>
        <dbReference type="ARBA" id="ARBA00022581"/>
    </source>
</evidence>
<keyword evidence="6" id="KW-1043">Host membrane</keyword>
<dbReference type="InterPro" id="IPR044874">
    <property type="entry name" value="Spike_S2_CoV_HR2"/>
</dbReference>
<evidence type="ECO:0000256" key="14">
    <source>
        <dbReference type="SAM" id="Phobius"/>
    </source>
</evidence>
<evidence type="ECO:0000256" key="2">
    <source>
        <dbReference type="ARBA" id="ARBA00022692"/>
    </source>
</evidence>
<dbReference type="GO" id="GO:0044173">
    <property type="term" value="C:host cell endoplasmic reticulum-Golgi intermediate compartment membrane"/>
    <property type="evidence" value="ECO:0007669"/>
    <property type="project" value="UniProtKB-SubCell"/>
</dbReference>
<dbReference type="GO" id="GO:0019031">
    <property type="term" value="C:viral envelope"/>
    <property type="evidence" value="ECO:0007669"/>
    <property type="project" value="UniProtKB-KW"/>
</dbReference>
<keyword evidence="4" id="KW-1161">Viral attachment to host cell</keyword>
<evidence type="ECO:0000256" key="3">
    <source>
        <dbReference type="ARBA" id="ARBA00022729"/>
    </source>
</evidence>
<evidence type="ECO:0000313" key="17">
    <source>
        <dbReference type="EMBL" id="WCC61860.1"/>
    </source>
</evidence>
<evidence type="ECO:0000256" key="11">
    <source>
        <dbReference type="ARBA" id="ARBA00023136"/>
    </source>
</evidence>
<dbReference type="InterPro" id="IPR002552">
    <property type="entry name" value="Spike_S2_CoV"/>
</dbReference>
<dbReference type="GO" id="GO:0046813">
    <property type="term" value="P:receptor-mediated virion attachment to host cell"/>
    <property type="evidence" value="ECO:0007669"/>
    <property type="project" value="InterPro"/>
</dbReference>
<feature type="domain" description="Coronavirus spike (S) glycoprotein S2 subunit heptad repeat 2 (HR2) region profile" evidence="16">
    <location>
        <begin position="1217"/>
        <end position="1311"/>
    </location>
</feature>
<dbReference type="PROSITE" id="PS51923">
    <property type="entry name" value="COV_S2_HR1"/>
    <property type="match status" value="1"/>
</dbReference>
<accession>A0AA49EAF3</accession>
<evidence type="ECO:0000256" key="9">
    <source>
        <dbReference type="ARBA" id="ARBA00023026"/>
    </source>
</evidence>
<keyword evidence="11 14" id="KW-0472">Membrane</keyword>
<evidence type="ECO:0000259" key="16">
    <source>
        <dbReference type="PROSITE" id="PS51924"/>
    </source>
</evidence>
<dbReference type="PROSITE" id="PS51924">
    <property type="entry name" value="COV_S2_HR2"/>
    <property type="match status" value="1"/>
</dbReference>
<dbReference type="InterPro" id="IPR043614">
    <property type="entry name" value="Spike_S2_CoV_C"/>
</dbReference>
<evidence type="ECO:0000256" key="6">
    <source>
        <dbReference type="ARBA" id="ARBA00022870"/>
    </source>
</evidence>
<dbReference type="InterPro" id="IPR044873">
    <property type="entry name" value="Spike_S2_CoV_HR1"/>
</dbReference>
<dbReference type="InterPro" id="IPR043607">
    <property type="entry name" value="CoV_S1_C"/>
</dbReference>
<dbReference type="GO" id="GO:0016020">
    <property type="term" value="C:membrane"/>
    <property type="evidence" value="ECO:0007669"/>
    <property type="project" value="InterPro"/>
</dbReference>
<dbReference type="Pfam" id="PF01600">
    <property type="entry name" value="CoV_S1"/>
    <property type="match status" value="1"/>
</dbReference>
<keyword evidence="10" id="KW-0175">Coiled coil</keyword>
<dbReference type="Pfam" id="PF19209">
    <property type="entry name" value="CoV_S1_C"/>
    <property type="match status" value="1"/>
</dbReference>
<dbReference type="CDD" id="cd22369">
    <property type="entry name" value="alphaCoV_Spike_SD1-2_S1-S2_S2"/>
    <property type="match status" value="1"/>
</dbReference>
<keyword evidence="2 14" id="KW-0812">Transmembrane</keyword>
<keyword evidence="3" id="KW-0732">Signal</keyword>
<sequence length="1356" mass="150232">MLSLAVYLAEILIIISHLPDIVYGVANQDSDCSGGTNSYNQLPNLNLGLPPNKTVFVSGYLPQPSGWKCPTNPNFGVTTWAGVHGFYWSYYQTGQRVEIGVSNENQLQNTNRWALYMYHSNNEGVLHFRICKWLAGKYTPQWRPNAEYGQCAVRRTFNLTFVHQESQVVGVTWSSNYVTFYGIRRSYRYYLPNDWNRLSVKCEHKHACAIFPVFNQVTLNVTTDGAGLIKSYSVCTQCNGFPAHVFPVLEGGKIPADFDFTNWFYLSNTSTLVAGRVVGIQPLRLLCLWPVPSTTANDDKIYFNTTGANCNGFVGEGIADALRFSLNFTSNQVLNGVHNIILESTSSKFTFTCRNDSESTFYRVPFGETGEVYYCFIFTEVGNQSYNTFVGILPPVLKEIVISRYGSIYLNGVKLFSLPTLESVIFNVSSNVGSDFWTIAYAQDAQVMVDLNATSITDLLYCDTPLNRLKCQQLSYALEDGFYPTTNIYTKDIPRSYVALPYHATHAVLNITAYIGDKRDDRIQINGFNDSFCVNTTQFTTNFVQTDSGIIKAELKNGDCPFTFDSLNNYLTFDSICFSIEPIGGGCTMNIVRTWFGQSVPWKTLYVSYTKGSRITGVKTPNTGVFDPSTFVEDVCTDYTIYGMSGRGVISRSNASYIAGLYYTAISGQLLGFKNATTGETFVVVPCDLSSQAAVIGDKVVGVMTSITNSSFEFVKSIETPNFYYLTNATANCTSPIITYGKLGVCEDGSIAEVKVNTHVQTPVSPISTGNITVPSNFTVSVQAEDFAMYMRPVSVDCAMYVCNGNPHCLRLLTQYASACRTIEDALQLSARLESIEVNSVISVSEDALELANISNFEHYNMSALLPKKNGRSFIEDLLFNKVVTNGLGTVDQDYKKCMKDKGFGEASDIACVQYYNGIMVLPGVVDDSKMALYTAALTGGMLLAAFTAGASIPFSLAVQSRLNYVALQTDVLQKNQQILATSFNNAMSNITVAFTEVNQAIKETSDAINTVAKALGKVQSVVNEQGQALSQLTRQLASNFQAISSSIEDIYNRLDSLAADAQVDRLITGRLGALNAFVTQTLTRYTDARASRQLAIQKINECVKSQSMRYGFCGNGTHLFSIANAAPNGVMLFHTVLIPTEFVTVEAWSGVCVDGTHGLILRDVRTTLFQQGSTYYVTTRDMFEPRTPVAADFVRIANCSVTYVNITAEALGEIIPDYIDVNKTLEELGRPNFTLPDFNLDQFNNTYLNLSAEIALLNAKSESLYNTTQRLEKLIENINNSYIDLELLNRLESYVKWPWYVWLAIFLALILFSFLMLYCCMATGCCGCCSCLSNSCFDCGGRRLQRYEVEKVHIQ</sequence>
<dbReference type="Gene3D" id="1.20.5.300">
    <property type="match status" value="2"/>
</dbReference>
<keyword evidence="13" id="KW-1160">Virus entry into host cell</keyword>
<reference evidence="17" key="1">
    <citation type="submission" date="2023-01" db="EMBL/GenBank/DDBJ databases">
        <title>Panoramic Analysis of Coronaviruses Carried by Representative Bat Species in Southern China to Better Understand the Coronavirus Sphere.</title>
        <authorList>
            <person name="Han Y."/>
            <person name="Xu P."/>
            <person name="Wang Y."/>
            <person name="Zhao W."/>
            <person name="Wang J."/>
            <person name="Jin Q."/>
            <person name="Wu Z."/>
        </authorList>
    </citation>
    <scope>NUCLEOTIDE SEQUENCE</scope>
    <source>
        <strain evidence="17">BtRs-AlphaCoV/YN2020-Q36</strain>
    </source>
</reference>
<evidence type="ECO:0000256" key="8">
    <source>
        <dbReference type="ARBA" id="ARBA00022989"/>
    </source>
</evidence>
<dbReference type="GO" id="GO:0019064">
    <property type="term" value="P:fusion of virus membrane with host plasma membrane"/>
    <property type="evidence" value="ECO:0007669"/>
    <property type="project" value="InterPro"/>
</dbReference>
<dbReference type="SUPFAM" id="SSF111474">
    <property type="entry name" value="Coronavirus S2 glycoprotein"/>
    <property type="match status" value="2"/>
</dbReference>
<dbReference type="EMBL" id="OQ175056">
    <property type="protein sequence ID" value="WCC61860.1"/>
    <property type="molecule type" value="Genomic_RNA"/>
</dbReference>
<dbReference type="GO" id="GO:0055036">
    <property type="term" value="C:virion membrane"/>
    <property type="evidence" value="ECO:0007669"/>
    <property type="project" value="UniProtKB-SubCell"/>
</dbReference>
<protein>
    <submittedName>
        <fullName evidence="17">Spike glycoprotein</fullName>
    </submittedName>
</protein>
<feature type="transmembrane region" description="Helical" evidence="14">
    <location>
        <begin position="1300"/>
        <end position="1319"/>
    </location>
</feature>
<keyword evidence="7" id="KW-0261">Viral envelope protein</keyword>
<keyword evidence="1" id="KW-0945">Host-virus interaction</keyword>
<evidence type="ECO:0000256" key="4">
    <source>
        <dbReference type="ARBA" id="ARBA00022804"/>
    </source>
</evidence>
<evidence type="ECO:0000256" key="5">
    <source>
        <dbReference type="ARBA" id="ARBA00022844"/>
    </source>
</evidence>
<evidence type="ECO:0000256" key="7">
    <source>
        <dbReference type="ARBA" id="ARBA00022879"/>
    </source>
</evidence>
<dbReference type="GO" id="GO:0075509">
    <property type="term" value="P:endocytosis involved in viral entry into host cell"/>
    <property type="evidence" value="ECO:0007669"/>
    <property type="project" value="InterPro"/>
</dbReference>
<keyword evidence="8 14" id="KW-1133">Transmembrane helix</keyword>
<evidence type="ECO:0000256" key="12">
    <source>
        <dbReference type="ARBA" id="ARBA00023180"/>
    </source>
</evidence>
<evidence type="ECO:0000259" key="15">
    <source>
        <dbReference type="PROSITE" id="PS51923"/>
    </source>
</evidence>
<proteinExistence type="predicted"/>
<dbReference type="InterPro" id="IPR043473">
    <property type="entry name" value="S2_sf_CoV"/>
</dbReference>
<dbReference type="InterPro" id="IPR002551">
    <property type="entry name" value="Spike_S1_CoV"/>
</dbReference>
<feature type="domain" description="Coronavirus spike (S) glycoprotein S2 subunit heptad repeat 1 (HR1) region profile" evidence="15">
    <location>
        <begin position="953"/>
        <end position="1072"/>
    </location>
</feature>
<dbReference type="Pfam" id="PF01601">
    <property type="entry name" value="CoV_S2"/>
    <property type="match status" value="1"/>
</dbReference>
<organism evidence="17">
    <name type="scientific">Bat Coronavirus RsYN20</name>
    <dbReference type="NCBI Taxonomy" id="3018909"/>
    <lineage>
        <taxon>Viruses</taxon>
        <taxon>Riboviria</taxon>
        <taxon>Orthornavirae</taxon>
        <taxon>Pisuviricota</taxon>
        <taxon>Pisoniviricetes</taxon>
        <taxon>Nidovirales</taxon>
        <taxon>Cornidovirineae</taxon>
        <taxon>Coronaviridae</taxon>
        <taxon>Orthocoronavirinae</taxon>
    </lineage>
</organism>
<evidence type="ECO:0000256" key="13">
    <source>
        <dbReference type="ARBA" id="ARBA00023296"/>
    </source>
</evidence>
<name>A0AA49EAF3_9NIDO</name>
<gene>
    <name evidence="17" type="primary">S</name>
</gene>